<dbReference type="STRING" id="28234.SAMN04488588_2128"/>
<feature type="domain" description="ACT" evidence="3">
    <location>
        <begin position="130"/>
        <end position="207"/>
    </location>
</feature>
<sequence length="207" mass="24649">MYVKNWFNKNFEYIYLNKHVKDVLELIHENKECVVILRHDNTLYNIIRYEDIEFLNNFEGNKEIYEILDPVDIFLYNDDLIEDAMLMMLENRVKIFPVVDHEMYPVGIFGFYEIVKAFRGLSSMEEDGTKIMLVRDDVPGELKKLLDIISKENINILSLMTHKIKKDKRIITLKINIKDVSFVSDLFDKNGIDYEAIFEEEASIWDF</sequence>
<dbReference type="Pfam" id="PF00571">
    <property type="entry name" value="CBS"/>
    <property type="match status" value="1"/>
</dbReference>
<dbReference type="Proteomes" id="UP000297288">
    <property type="component" value="Unassembled WGS sequence"/>
</dbReference>
<dbReference type="Proteomes" id="UP000199322">
    <property type="component" value="Unassembled WGS sequence"/>
</dbReference>
<evidence type="ECO:0000256" key="1">
    <source>
        <dbReference type="PROSITE-ProRule" id="PRU00703"/>
    </source>
</evidence>
<dbReference type="InterPro" id="IPR002912">
    <property type="entry name" value="ACT_dom"/>
</dbReference>
<organism evidence="4 6">
    <name type="scientific">Geotoga petraea</name>
    <dbReference type="NCBI Taxonomy" id="28234"/>
    <lineage>
        <taxon>Bacteria</taxon>
        <taxon>Thermotogati</taxon>
        <taxon>Thermotogota</taxon>
        <taxon>Thermotogae</taxon>
        <taxon>Petrotogales</taxon>
        <taxon>Petrotogaceae</taxon>
        <taxon>Geotoga</taxon>
    </lineage>
</organism>
<dbReference type="InterPro" id="IPR000644">
    <property type="entry name" value="CBS_dom"/>
</dbReference>
<dbReference type="EMBL" id="SRME01000010">
    <property type="protein sequence ID" value="TGG86678.1"/>
    <property type="molecule type" value="Genomic_DNA"/>
</dbReference>
<name>A0A1G6QNR4_9BACT</name>
<dbReference type="InterPro" id="IPR045865">
    <property type="entry name" value="ACT-like_dom_sf"/>
</dbReference>
<evidence type="ECO:0000313" key="6">
    <source>
        <dbReference type="Proteomes" id="UP000199322"/>
    </source>
</evidence>
<dbReference type="SUPFAM" id="SSF55021">
    <property type="entry name" value="ACT-like"/>
    <property type="match status" value="1"/>
</dbReference>
<dbReference type="PROSITE" id="PS51671">
    <property type="entry name" value="ACT"/>
    <property type="match status" value="1"/>
</dbReference>
<dbReference type="SUPFAM" id="SSF54631">
    <property type="entry name" value="CBS-domain pair"/>
    <property type="match status" value="1"/>
</dbReference>
<evidence type="ECO:0000313" key="5">
    <source>
        <dbReference type="EMBL" id="TGG86678.1"/>
    </source>
</evidence>
<evidence type="ECO:0000313" key="4">
    <source>
        <dbReference type="EMBL" id="SDC93694.1"/>
    </source>
</evidence>
<protein>
    <submittedName>
        <fullName evidence="4">Acetoin utilization protein AcuB</fullName>
    </submittedName>
    <submittedName>
        <fullName evidence="5">CBS domain-containing protein</fullName>
    </submittedName>
</protein>
<dbReference type="EMBL" id="FMYV01000014">
    <property type="protein sequence ID" value="SDC93694.1"/>
    <property type="molecule type" value="Genomic_DNA"/>
</dbReference>
<gene>
    <name evidence="5" type="ORF">E4650_09965</name>
    <name evidence="4" type="ORF">SAMN04488588_2128</name>
</gene>
<evidence type="ECO:0000259" key="3">
    <source>
        <dbReference type="PROSITE" id="PS51671"/>
    </source>
</evidence>
<proteinExistence type="predicted"/>
<dbReference type="CDD" id="cd02205">
    <property type="entry name" value="CBS_pair_SF"/>
    <property type="match status" value="1"/>
</dbReference>
<reference evidence="4 6" key="1">
    <citation type="submission" date="2016-10" db="EMBL/GenBank/DDBJ databases">
        <authorList>
            <person name="de Groot N.N."/>
        </authorList>
    </citation>
    <scope>NUCLEOTIDE SEQUENCE [LARGE SCALE GENOMIC DNA]</scope>
    <source>
        <strain evidence="4 6">WG14</strain>
    </source>
</reference>
<dbReference type="OrthoDB" id="44906at2"/>
<dbReference type="PROSITE" id="PS51371">
    <property type="entry name" value="CBS"/>
    <property type="match status" value="1"/>
</dbReference>
<evidence type="ECO:0000259" key="2">
    <source>
        <dbReference type="PROSITE" id="PS51371"/>
    </source>
</evidence>
<keyword evidence="1" id="KW-0129">CBS domain</keyword>
<accession>A0A1G6QNR4</accession>
<dbReference type="RefSeq" id="WP_091405819.1">
    <property type="nucleotide sequence ID" value="NZ_FMYV01000014.1"/>
</dbReference>
<reference evidence="5 7" key="2">
    <citation type="submission" date="2019-04" db="EMBL/GenBank/DDBJ databases">
        <title>Draft genome sequence data and analysis of a Fermenting Bacterium, Geotoga petraea strain HO-Geo1, isolated from heavy-oil petroleum reservoir in Russia.</title>
        <authorList>
            <person name="Grouzdev D.S."/>
            <person name="Semenova E.M."/>
            <person name="Sokolova D.S."/>
            <person name="Tourova T.P."/>
            <person name="Poltaraus A.B."/>
            <person name="Nazina T.N."/>
        </authorList>
    </citation>
    <scope>NUCLEOTIDE SEQUENCE [LARGE SCALE GENOMIC DNA]</scope>
    <source>
        <strain evidence="5 7">HO-Geo1</strain>
    </source>
</reference>
<evidence type="ECO:0000313" key="7">
    <source>
        <dbReference type="Proteomes" id="UP000297288"/>
    </source>
</evidence>
<keyword evidence="6" id="KW-1185">Reference proteome</keyword>
<feature type="domain" description="CBS" evidence="2">
    <location>
        <begin position="68"/>
        <end position="126"/>
    </location>
</feature>
<dbReference type="InterPro" id="IPR046342">
    <property type="entry name" value="CBS_dom_sf"/>
</dbReference>
<dbReference type="AlphaFoldDB" id="A0A1G6QNR4"/>
<dbReference type="Gene3D" id="3.10.580.10">
    <property type="entry name" value="CBS-domain"/>
    <property type="match status" value="1"/>
</dbReference>